<keyword evidence="1" id="KW-1133">Transmembrane helix</keyword>
<keyword evidence="1" id="KW-0812">Transmembrane</keyword>
<comment type="caution">
    <text evidence="2">The sequence shown here is derived from an EMBL/GenBank/DDBJ whole genome shotgun (WGS) entry which is preliminary data.</text>
</comment>
<name>A0A927WQ38_SELRU</name>
<evidence type="ECO:0000313" key="3">
    <source>
        <dbReference type="Proteomes" id="UP000761380"/>
    </source>
</evidence>
<dbReference type="GO" id="GO:0043107">
    <property type="term" value="P:type IV pilus-dependent motility"/>
    <property type="evidence" value="ECO:0007669"/>
    <property type="project" value="InterPro"/>
</dbReference>
<dbReference type="Proteomes" id="UP000761380">
    <property type="component" value="Unassembled WGS sequence"/>
</dbReference>
<dbReference type="InterPro" id="IPR014717">
    <property type="entry name" value="Transl_elong_EF1B/ribsomal_bS6"/>
</dbReference>
<protein>
    <recommendedName>
        <fullName evidence="4">Type IV pilus assembly protein PilO</fullName>
    </recommendedName>
</protein>
<dbReference type="Gene3D" id="3.30.70.60">
    <property type="match status" value="1"/>
</dbReference>
<sequence>MRENMLMKFKTVSQNNLQLLVMGLAVTLLGGLLFYFILHKPLTAAAEDYARQAAAHTQEITAVTNFQNAHLQMKEYRAELNKREQRVGQYLPEHMGQGEFMLYLERLALHNQMELQMVSPQKNISAEDNQCLPIKIRIVGRYFGLLKFLQGLQDGERLAVVKNLSIVSKGDTLESDMLIHIYAVPAK</sequence>
<organism evidence="2 3">
    <name type="scientific">Selenomonas ruminantium</name>
    <dbReference type="NCBI Taxonomy" id="971"/>
    <lineage>
        <taxon>Bacteria</taxon>
        <taxon>Bacillati</taxon>
        <taxon>Bacillota</taxon>
        <taxon>Negativicutes</taxon>
        <taxon>Selenomonadales</taxon>
        <taxon>Selenomonadaceae</taxon>
        <taxon>Selenomonas</taxon>
    </lineage>
</organism>
<proteinExistence type="predicted"/>
<dbReference type="AlphaFoldDB" id="A0A927WQ38"/>
<gene>
    <name evidence="2" type="ORF">E7201_04455</name>
</gene>
<evidence type="ECO:0000256" key="1">
    <source>
        <dbReference type="SAM" id="Phobius"/>
    </source>
</evidence>
<dbReference type="InterPro" id="IPR007445">
    <property type="entry name" value="PilO"/>
</dbReference>
<reference evidence="2" key="1">
    <citation type="submission" date="2019-04" db="EMBL/GenBank/DDBJ databases">
        <title>Evolution of Biomass-Degrading Anaerobic Consortia Revealed by Metagenomics.</title>
        <authorList>
            <person name="Peng X."/>
        </authorList>
    </citation>
    <scope>NUCLEOTIDE SEQUENCE</scope>
    <source>
        <strain evidence="2">SIG240</strain>
    </source>
</reference>
<keyword evidence="1" id="KW-0472">Membrane</keyword>
<dbReference type="EMBL" id="SVBY01000023">
    <property type="protein sequence ID" value="MBE6092416.1"/>
    <property type="molecule type" value="Genomic_DNA"/>
</dbReference>
<evidence type="ECO:0000313" key="2">
    <source>
        <dbReference type="EMBL" id="MBE6092416.1"/>
    </source>
</evidence>
<evidence type="ECO:0008006" key="4">
    <source>
        <dbReference type="Google" id="ProtNLM"/>
    </source>
</evidence>
<accession>A0A927WQ38</accession>
<feature type="transmembrane region" description="Helical" evidence="1">
    <location>
        <begin position="20"/>
        <end position="38"/>
    </location>
</feature>
<dbReference type="GO" id="GO:0043683">
    <property type="term" value="P:type IV pilus assembly"/>
    <property type="evidence" value="ECO:0007669"/>
    <property type="project" value="InterPro"/>
</dbReference>
<dbReference type="Pfam" id="PF04350">
    <property type="entry name" value="PilO"/>
    <property type="match status" value="1"/>
</dbReference>